<dbReference type="InterPro" id="IPR036188">
    <property type="entry name" value="FAD/NAD-bd_sf"/>
</dbReference>
<keyword evidence="5" id="KW-0472">Membrane</keyword>
<dbReference type="Gene3D" id="3.50.50.60">
    <property type="entry name" value="FAD/NAD(P)-binding domain"/>
    <property type="match status" value="1"/>
</dbReference>
<keyword evidence="3" id="KW-0274">FAD</keyword>
<dbReference type="PANTHER" id="PTHR46720">
    <property type="entry name" value="HYDROXYLASE, PUTATIVE (AFU_ORTHOLOGUE AFUA_3G01460)-RELATED"/>
    <property type="match status" value="1"/>
</dbReference>
<feature type="transmembrane region" description="Helical" evidence="5">
    <location>
        <begin position="13"/>
        <end position="31"/>
    </location>
</feature>
<dbReference type="GO" id="GO:0044550">
    <property type="term" value="P:secondary metabolite biosynthetic process"/>
    <property type="evidence" value="ECO:0007669"/>
    <property type="project" value="TreeGrafter"/>
</dbReference>
<protein>
    <recommendedName>
        <fullName evidence="6">FAD-binding domain-containing protein</fullName>
    </recommendedName>
</protein>
<keyword evidence="8" id="KW-1185">Reference proteome</keyword>
<evidence type="ECO:0000259" key="6">
    <source>
        <dbReference type="Pfam" id="PF01494"/>
    </source>
</evidence>
<evidence type="ECO:0000313" key="8">
    <source>
        <dbReference type="Proteomes" id="UP000829685"/>
    </source>
</evidence>
<dbReference type="PRINTS" id="PR00420">
    <property type="entry name" value="RNGMNOXGNASE"/>
</dbReference>
<dbReference type="AlphaFoldDB" id="A0A9P9WFB3"/>
<dbReference type="InterPro" id="IPR051104">
    <property type="entry name" value="FAD_monoxygenase"/>
</dbReference>
<dbReference type="EMBL" id="JAFIMR010000032">
    <property type="protein sequence ID" value="KAI1860214.1"/>
    <property type="molecule type" value="Genomic_DNA"/>
</dbReference>
<evidence type="ECO:0000313" key="7">
    <source>
        <dbReference type="EMBL" id="KAI1860214.1"/>
    </source>
</evidence>
<proteinExistence type="predicted"/>
<sequence>MADPEPSMSTAEIHIAIIGGGLCGLALAIALERRRISYTIYELQSTFSEIGAGLNVAPNAIAAFNAIEPKLGDAVMALGTRNSPNAEVWMVNRLGAPTDRFPDAHAITEIIAPGVGHTAVGRYELLNLLASKIDTRHARFQKKLTRVEQGEDAATLHFEDGTVDAAHIVIGCDGIHSAVRRSLVGNDHRAAEPRFTGIGGYRAVFPMDQLAEAIGPEVARTSCIWSGPGGYATMYSIEGGKKVNVGLWLSKEQYRERVKNDRWVLRKQKAEMLEDCRSWGPSIQKVMRMMGEETTLWTSHHHDMELDSYFKGRVCVIGDAAHSMGPHQGQGASQAMEDAYVMSVVLSQIKDPSCDHMSPLLCIEAAFSGWQEVRKPQAEWVLRTSHEAFDWWSSFWRRDLEEKDIEERSREATFRFRRIWDANVDRQGDVAKYSMLRSLQKAMQVAL</sequence>
<gene>
    <name evidence="7" type="ORF">JX265_010138</name>
</gene>
<organism evidence="7 8">
    <name type="scientific">Neoarthrinium moseri</name>
    <dbReference type="NCBI Taxonomy" id="1658444"/>
    <lineage>
        <taxon>Eukaryota</taxon>
        <taxon>Fungi</taxon>
        <taxon>Dikarya</taxon>
        <taxon>Ascomycota</taxon>
        <taxon>Pezizomycotina</taxon>
        <taxon>Sordariomycetes</taxon>
        <taxon>Xylariomycetidae</taxon>
        <taxon>Amphisphaeriales</taxon>
        <taxon>Apiosporaceae</taxon>
        <taxon>Neoarthrinium</taxon>
    </lineage>
</organism>
<accession>A0A9P9WFB3</accession>
<evidence type="ECO:0000256" key="1">
    <source>
        <dbReference type="ARBA" id="ARBA00005179"/>
    </source>
</evidence>
<evidence type="ECO:0000256" key="4">
    <source>
        <dbReference type="ARBA" id="ARBA00023002"/>
    </source>
</evidence>
<feature type="domain" description="FAD-binding" evidence="6">
    <location>
        <begin position="13"/>
        <end position="346"/>
    </location>
</feature>
<evidence type="ECO:0000256" key="5">
    <source>
        <dbReference type="SAM" id="Phobius"/>
    </source>
</evidence>
<keyword evidence="4" id="KW-0560">Oxidoreductase</keyword>
<dbReference type="InterPro" id="IPR002938">
    <property type="entry name" value="FAD-bd"/>
</dbReference>
<dbReference type="SUPFAM" id="SSF54373">
    <property type="entry name" value="FAD-linked reductases, C-terminal domain"/>
    <property type="match status" value="1"/>
</dbReference>
<keyword evidence="2" id="KW-0285">Flavoprotein</keyword>
<keyword evidence="5" id="KW-0812">Transmembrane</keyword>
<dbReference type="SUPFAM" id="SSF51905">
    <property type="entry name" value="FAD/NAD(P)-binding domain"/>
    <property type="match status" value="1"/>
</dbReference>
<dbReference type="GO" id="GO:0016491">
    <property type="term" value="F:oxidoreductase activity"/>
    <property type="evidence" value="ECO:0007669"/>
    <property type="project" value="UniProtKB-KW"/>
</dbReference>
<name>A0A9P9WFB3_9PEZI</name>
<dbReference type="Proteomes" id="UP000829685">
    <property type="component" value="Unassembled WGS sequence"/>
</dbReference>
<keyword evidence="5" id="KW-1133">Transmembrane helix</keyword>
<reference evidence="7" key="1">
    <citation type="submission" date="2021-03" db="EMBL/GenBank/DDBJ databases">
        <title>Revisited historic fungal species revealed as producer of novel bioactive compounds through whole genome sequencing and comparative genomics.</title>
        <authorList>
            <person name="Vignolle G.A."/>
            <person name="Hochenegger N."/>
            <person name="Mach R.L."/>
            <person name="Mach-Aigner A.R."/>
            <person name="Javad Rahimi M."/>
            <person name="Salim K.A."/>
            <person name="Chan C.M."/>
            <person name="Lim L.B.L."/>
            <person name="Cai F."/>
            <person name="Druzhinina I.S."/>
            <person name="U'Ren J.M."/>
            <person name="Derntl C."/>
        </authorList>
    </citation>
    <scope>NUCLEOTIDE SEQUENCE</scope>
    <source>
        <strain evidence="7">TUCIM 5799</strain>
    </source>
</reference>
<comment type="pathway">
    <text evidence="1">Secondary metabolite biosynthesis.</text>
</comment>
<evidence type="ECO:0000256" key="2">
    <source>
        <dbReference type="ARBA" id="ARBA00022630"/>
    </source>
</evidence>
<evidence type="ECO:0000256" key="3">
    <source>
        <dbReference type="ARBA" id="ARBA00022827"/>
    </source>
</evidence>
<dbReference type="Pfam" id="PF01494">
    <property type="entry name" value="FAD_binding_3"/>
    <property type="match status" value="1"/>
</dbReference>
<comment type="caution">
    <text evidence="7">The sequence shown here is derived from an EMBL/GenBank/DDBJ whole genome shotgun (WGS) entry which is preliminary data.</text>
</comment>
<dbReference type="PANTHER" id="PTHR46720:SF1">
    <property type="entry name" value="HYDROXYLASE, PUTATIVE (AFU_ORTHOLOGUE AFUA_8G06050)-RELATED"/>
    <property type="match status" value="1"/>
</dbReference>
<dbReference type="GO" id="GO:0071949">
    <property type="term" value="F:FAD binding"/>
    <property type="evidence" value="ECO:0007669"/>
    <property type="project" value="InterPro"/>
</dbReference>